<feature type="transmembrane region" description="Helical" evidence="9">
    <location>
        <begin position="23"/>
        <end position="42"/>
    </location>
</feature>
<dbReference type="GO" id="GO:0005787">
    <property type="term" value="C:signal peptidase complex"/>
    <property type="evidence" value="ECO:0007669"/>
    <property type="project" value="InterPro"/>
</dbReference>
<evidence type="ECO:0000313" key="11">
    <source>
        <dbReference type="Proteomes" id="UP000292282"/>
    </source>
</evidence>
<comment type="caution">
    <text evidence="10">The sequence shown here is derived from an EMBL/GenBank/DDBJ whole genome shotgun (WGS) entry which is preliminary data.</text>
</comment>
<evidence type="ECO:0000313" key="10">
    <source>
        <dbReference type="EMBL" id="TBU13817.1"/>
    </source>
</evidence>
<keyword evidence="7 9" id="KW-0472">Membrane</keyword>
<reference evidence="10 11" key="1">
    <citation type="submission" date="2017-12" db="EMBL/GenBank/DDBJ databases">
        <authorList>
            <person name="Pombert J.-F."/>
            <person name="Haag K.L."/>
            <person name="Ebert D."/>
        </authorList>
    </citation>
    <scope>NUCLEOTIDE SEQUENCE [LARGE SCALE GENOMIC DNA]</scope>
    <source>
        <strain evidence="10">IL-G-3</strain>
    </source>
</reference>
<evidence type="ECO:0000256" key="1">
    <source>
        <dbReference type="ARBA" id="ARBA00004477"/>
    </source>
</evidence>
<evidence type="ECO:0000256" key="3">
    <source>
        <dbReference type="ARBA" id="ARBA00017059"/>
    </source>
</evidence>
<dbReference type="InterPro" id="IPR009542">
    <property type="entry name" value="Spc1/SPCS1"/>
</dbReference>
<accession>A0A4Q9LY81</accession>
<evidence type="ECO:0000256" key="4">
    <source>
        <dbReference type="ARBA" id="ARBA00022692"/>
    </source>
</evidence>
<dbReference type="EMBL" id="PITK01000332">
    <property type="protein sequence ID" value="TBU13817.1"/>
    <property type="molecule type" value="Genomic_DNA"/>
</dbReference>
<sequence length="166" mass="19331">MQCICNLFIEKIDYKGQELAKKIMMIVYILGYTMSLIAGYTLGDLKYVLYGGIATVILVVLLVVPSWPFYLKEIFENEIKTDVNICKNRPKITFIKAGIKSQDSLQIVETEKPRRYDLLANELDLIYKYPNAEESWEERTISIKKVSTKEEGLNILKQKITHYFFE</sequence>
<dbReference type="PANTHER" id="PTHR13202:SF0">
    <property type="entry name" value="SIGNAL PEPTIDASE COMPLEX SUBUNIT 1"/>
    <property type="match status" value="1"/>
</dbReference>
<comment type="function">
    <text evidence="8">Component of the signal peptidase complex (SPC) which catalyzes the cleavage of N-terminal signal sequences from nascent proteins as they are translocated into the lumen of the endoplasmic reticulum. Dispensable for SPC enzymatic activity.</text>
</comment>
<dbReference type="Pfam" id="PF06645">
    <property type="entry name" value="SPC12"/>
    <property type="match status" value="1"/>
</dbReference>
<keyword evidence="11" id="KW-1185">Reference proteome</keyword>
<evidence type="ECO:0000256" key="7">
    <source>
        <dbReference type="ARBA" id="ARBA00023136"/>
    </source>
</evidence>
<dbReference type="AlphaFoldDB" id="A0A4Q9LY81"/>
<name>A0A4Q9LY81_9MICR</name>
<protein>
    <recommendedName>
        <fullName evidence="3">Signal peptidase complex subunit 1</fullName>
    </recommendedName>
</protein>
<dbReference type="GO" id="GO:0006465">
    <property type="term" value="P:signal peptide processing"/>
    <property type="evidence" value="ECO:0007669"/>
    <property type="project" value="InterPro"/>
</dbReference>
<comment type="similarity">
    <text evidence="2">Belongs to the SPCS1 family.</text>
</comment>
<evidence type="ECO:0000256" key="2">
    <source>
        <dbReference type="ARBA" id="ARBA00005245"/>
    </source>
</evidence>
<keyword evidence="4 9" id="KW-0812">Transmembrane</keyword>
<evidence type="ECO:0000256" key="5">
    <source>
        <dbReference type="ARBA" id="ARBA00022824"/>
    </source>
</evidence>
<keyword evidence="6 9" id="KW-1133">Transmembrane helix</keyword>
<dbReference type="STRING" id="1176355.A0A4Q9LY81"/>
<dbReference type="PANTHER" id="PTHR13202">
    <property type="entry name" value="MICROSOMAL SIGNAL PEPTIDASE 12 KDA SUBUNIT"/>
    <property type="match status" value="1"/>
</dbReference>
<comment type="subcellular location">
    <subcellularLocation>
        <location evidence="1">Endoplasmic reticulum membrane</location>
        <topology evidence="1">Multi-pass membrane protein</topology>
    </subcellularLocation>
</comment>
<dbReference type="GO" id="GO:0045047">
    <property type="term" value="P:protein targeting to ER"/>
    <property type="evidence" value="ECO:0007669"/>
    <property type="project" value="TreeGrafter"/>
</dbReference>
<keyword evidence="5" id="KW-0256">Endoplasmic reticulum</keyword>
<dbReference type="Proteomes" id="UP000292282">
    <property type="component" value="Unassembled WGS sequence"/>
</dbReference>
<gene>
    <name evidence="10" type="ORF">CWI38_0332p0020</name>
</gene>
<organism evidence="10 11">
    <name type="scientific">Hamiltosporidium tvaerminnensis</name>
    <dbReference type="NCBI Taxonomy" id="1176355"/>
    <lineage>
        <taxon>Eukaryota</taxon>
        <taxon>Fungi</taxon>
        <taxon>Fungi incertae sedis</taxon>
        <taxon>Microsporidia</taxon>
        <taxon>Dubosqiidae</taxon>
        <taxon>Hamiltosporidium</taxon>
    </lineage>
</organism>
<feature type="transmembrane region" description="Helical" evidence="9">
    <location>
        <begin position="48"/>
        <end position="70"/>
    </location>
</feature>
<dbReference type="VEuPathDB" id="MicrosporidiaDB:CWI38_0332p0020"/>
<evidence type="ECO:0000256" key="8">
    <source>
        <dbReference type="ARBA" id="ARBA00045204"/>
    </source>
</evidence>
<evidence type="ECO:0000256" key="9">
    <source>
        <dbReference type="SAM" id="Phobius"/>
    </source>
</evidence>
<dbReference type="OrthoDB" id="263893at2759"/>
<evidence type="ECO:0000256" key="6">
    <source>
        <dbReference type="ARBA" id="ARBA00022989"/>
    </source>
</evidence>
<proteinExistence type="inferred from homology"/>